<dbReference type="AlphaFoldDB" id="A0A5N6RU59"/>
<keyword evidence="2" id="KW-1185">Reference proteome</keyword>
<gene>
    <name evidence="1" type="ORF">FH972_019329</name>
</gene>
<proteinExistence type="predicted"/>
<dbReference type="Gene3D" id="1.25.40.20">
    <property type="entry name" value="Ankyrin repeat-containing domain"/>
    <property type="match status" value="1"/>
</dbReference>
<organism evidence="1 2">
    <name type="scientific">Carpinus fangiana</name>
    <dbReference type="NCBI Taxonomy" id="176857"/>
    <lineage>
        <taxon>Eukaryota</taxon>
        <taxon>Viridiplantae</taxon>
        <taxon>Streptophyta</taxon>
        <taxon>Embryophyta</taxon>
        <taxon>Tracheophyta</taxon>
        <taxon>Spermatophyta</taxon>
        <taxon>Magnoliopsida</taxon>
        <taxon>eudicotyledons</taxon>
        <taxon>Gunneridae</taxon>
        <taxon>Pentapetalae</taxon>
        <taxon>rosids</taxon>
        <taxon>fabids</taxon>
        <taxon>Fagales</taxon>
        <taxon>Betulaceae</taxon>
        <taxon>Carpinus</taxon>
    </lineage>
</organism>
<dbReference type="SMART" id="SM00248">
    <property type="entry name" value="ANK"/>
    <property type="match status" value="3"/>
</dbReference>
<protein>
    <submittedName>
        <fullName evidence="1">Uncharacterized protein</fullName>
    </submittedName>
</protein>
<dbReference type="InterPro" id="IPR036770">
    <property type="entry name" value="Ankyrin_rpt-contain_sf"/>
</dbReference>
<evidence type="ECO:0000313" key="2">
    <source>
        <dbReference type="Proteomes" id="UP000327013"/>
    </source>
</evidence>
<evidence type="ECO:0000313" key="1">
    <source>
        <dbReference type="EMBL" id="KAE8124444.1"/>
    </source>
</evidence>
<dbReference type="PANTHER" id="PTHR24128:SF24">
    <property type="entry name" value="ANKYRIN REPEAT PROTEIN"/>
    <property type="match status" value="1"/>
</dbReference>
<name>A0A5N6RU59_9ROSI</name>
<dbReference type="Pfam" id="PF12796">
    <property type="entry name" value="Ank_2"/>
    <property type="match status" value="1"/>
</dbReference>
<dbReference type="OrthoDB" id="674805at2759"/>
<dbReference type="Pfam" id="PF00023">
    <property type="entry name" value="Ank"/>
    <property type="match status" value="1"/>
</dbReference>
<dbReference type="EMBL" id="CM017328">
    <property type="protein sequence ID" value="KAE8124444.1"/>
    <property type="molecule type" value="Genomic_DNA"/>
</dbReference>
<dbReference type="InterPro" id="IPR002110">
    <property type="entry name" value="Ankyrin_rpt"/>
</dbReference>
<reference evidence="1 2" key="1">
    <citation type="submission" date="2019-06" db="EMBL/GenBank/DDBJ databases">
        <title>A chromosomal-level reference genome of Carpinus fangiana (Coryloideae, Betulaceae).</title>
        <authorList>
            <person name="Yang X."/>
            <person name="Wang Z."/>
            <person name="Zhang L."/>
            <person name="Hao G."/>
            <person name="Liu J."/>
            <person name="Yang Y."/>
        </authorList>
    </citation>
    <scope>NUCLEOTIDE SEQUENCE [LARGE SCALE GENOMIC DNA]</scope>
    <source>
        <strain evidence="1">Cfa_2016G</strain>
        <tissue evidence="1">Leaf</tissue>
    </source>
</reference>
<dbReference type="Proteomes" id="UP000327013">
    <property type="component" value="Chromosome 8"/>
</dbReference>
<sequence>MDQSLRDAALQGNINALYALIKKDPTVLDSIDHISFVETPLHTAASTGKIQFAMEIMRLKPSFARKHDKDGFTPMHIALQKFNASDQNEETDLRRNQALLVNQLLSVDKDLVRVQGREGLTPLHYAAKIGVVSLLLNRGLVDLDARNLEHHTVSDITKRNDNEEIRNLLSRRRGHKCLIARPIEMIEKCYVGIRANNDDR</sequence>
<dbReference type="SUPFAM" id="SSF48403">
    <property type="entry name" value="Ankyrin repeat"/>
    <property type="match status" value="1"/>
</dbReference>
<dbReference type="PANTHER" id="PTHR24128">
    <property type="entry name" value="HOMEOBOX PROTEIN WARIAI"/>
    <property type="match status" value="1"/>
</dbReference>
<accession>A0A5N6RU59</accession>